<sequence>MDTLVAKFIINKNLCFSVVEDASFLAILEKAFPGQHYAGSSKRHCTLEPGTHIGKHQTTRRGALYERGISVDSVVGLVRDDASNMRAFCRQAGIDSFQCVAHLLHLVVTGAFTADKAILEIIKNVRAVVSFLHRSHPAQVLLNEVLSSMNMRVRKIPMDVVIRWNSTFAMLDIFHEQRQALYEFNRRWTREKTKPECAN</sequence>
<evidence type="ECO:0000313" key="6">
    <source>
        <dbReference type="Proteomes" id="UP000887574"/>
    </source>
</evidence>
<dbReference type="InterPro" id="IPR012337">
    <property type="entry name" value="RNaseH-like_sf"/>
</dbReference>
<keyword evidence="4" id="KW-0862">Zinc</keyword>
<dbReference type="AlphaFoldDB" id="A0A915CTX0"/>
<organism evidence="6 7">
    <name type="scientific">Ditylenchus dipsaci</name>
    <dbReference type="NCBI Taxonomy" id="166011"/>
    <lineage>
        <taxon>Eukaryota</taxon>
        <taxon>Metazoa</taxon>
        <taxon>Ecdysozoa</taxon>
        <taxon>Nematoda</taxon>
        <taxon>Chromadorea</taxon>
        <taxon>Rhabditida</taxon>
        <taxon>Tylenchina</taxon>
        <taxon>Tylenchomorpha</taxon>
        <taxon>Sphaerularioidea</taxon>
        <taxon>Anguinidae</taxon>
        <taxon>Anguininae</taxon>
        <taxon>Ditylenchus</taxon>
    </lineage>
</organism>
<keyword evidence="2" id="KW-0479">Metal-binding</keyword>
<dbReference type="InterPro" id="IPR052035">
    <property type="entry name" value="ZnF_BED_domain_contain"/>
</dbReference>
<proteinExistence type="predicted"/>
<name>A0A915CTX0_9BILA</name>
<dbReference type="WBParaSite" id="jg12098">
    <property type="protein sequence ID" value="jg12098"/>
    <property type="gene ID" value="jg12098"/>
</dbReference>
<dbReference type="SUPFAM" id="SSF53098">
    <property type="entry name" value="Ribonuclease H-like"/>
    <property type="match status" value="1"/>
</dbReference>
<keyword evidence="3" id="KW-0863">Zinc-finger</keyword>
<dbReference type="GO" id="GO:0005634">
    <property type="term" value="C:nucleus"/>
    <property type="evidence" value="ECO:0007669"/>
    <property type="project" value="UniProtKB-SubCell"/>
</dbReference>
<evidence type="ECO:0000256" key="1">
    <source>
        <dbReference type="ARBA" id="ARBA00004123"/>
    </source>
</evidence>
<reference evidence="7" key="1">
    <citation type="submission" date="2022-11" db="UniProtKB">
        <authorList>
            <consortium name="WormBaseParasite"/>
        </authorList>
    </citation>
    <scope>IDENTIFICATION</scope>
</reference>
<evidence type="ECO:0000256" key="5">
    <source>
        <dbReference type="ARBA" id="ARBA00023242"/>
    </source>
</evidence>
<keyword evidence="5" id="KW-0539">Nucleus</keyword>
<evidence type="ECO:0000313" key="7">
    <source>
        <dbReference type="WBParaSite" id="jg12098"/>
    </source>
</evidence>
<protein>
    <submittedName>
        <fullName evidence="7">Transposase</fullName>
    </submittedName>
</protein>
<dbReference type="PANTHER" id="PTHR46481">
    <property type="entry name" value="ZINC FINGER BED DOMAIN-CONTAINING PROTEIN 4"/>
    <property type="match status" value="1"/>
</dbReference>
<dbReference type="GO" id="GO:0008270">
    <property type="term" value="F:zinc ion binding"/>
    <property type="evidence" value="ECO:0007669"/>
    <property type="project" value="UniProtKB-KW"/>
</dbReference>
<keyword evidence="6" id="KW-1185">Reference proteome</keyword>
<evidence type="ECO:0000256" key="2">
    <source>
        <dbReference type="ARBA" id="ARBA00022723"/>
    </source>
</evidence>
<dbReference type="Proteomes" id="UP000887574">
    <property type="component" value="Unplaced"/>
</dbReference>
<dbReference type="PANTHER" id="PTHR46481:SF10">
    <property type="entry name" value="ZINC FINGER BED DOMAIN-CONTAINING PROTEIN 39"/>
    <property type="match status" value="1"/>
</dbReference>
<comment type="subcellular location">
    <subcellularLocation>
        <location evidence="1">Nucleus</location>
    </subcellularLocation>
</comment>
<evidence type="ECO:0000256" key="3">
    <source>
        <dbReference type="ARBA" id="ARBA00022771"/>
    </source>
</evidence>
<evidence type="ECO:0000256" key="4">
    <source>
        <dbReference type="ARBA" id="ARBA00022833"/>
    </source>
</evidence>
<accession>A0A915CTX0</accession>